<gene>
    <name evidence="2" type="ORF">AM506_02215</name>
</gene>
<protein>
    <submittedName>
        <fullName evidence="2">Uncharacterized protein</fullName>
    </submittedName>
</protein>
<dbReference type="eggNOG" id="ENOG50335K6">
    <property type="taxonomic scope" value="Bacteria"/>
</dbReference>
<keyword evidence="1" id="KW-0175">Coiled coil</keyword>
<dbReference type="EMBL" id="LIXZ01000001">
    <property type="protein sequence ID" value="KPL61465.1"/>
    <property type="molecule type" value="Genomic_DNA"/>
</dbReference>
<dbReference type="OrthoDB" id="2991331at2"/>
<sequence>MTNYYMTPQQLYQYIDMLNTRIVALEKKVDELSQELTAIKDTPKINVEKIEYKFDQLKVESLDGTLNIGLNPSNLKDTIEDLAVDQNVNVESIKDLTPYKERITKEIHAYIQNELPALIQDNEMQFQRSLDPSYYEMVQQDLLNQMPQRIDFYLENIPHVESKQSEGEWERKIISKIKQDIQTALFSFMSQMPENMEGMNNNEPPSNQS</sequence>
<dbReference type="InterPro" id="IPR019673">
    <property type="entry name" value="Spore_germination_GerPC"/>
</dbReference>
<dbReference type="AlphaFoldDB" id="A0A0P6W941"/>
<dbReference type="Proteomes" id="UP000050398">
    <property type="component" value="Unassembled WGS sequence"/>
</dbReference>
<feature type="coiled-coil region" evidence="1">
    <location>
        <begin position="15"/>
        <end position="42"/>
    </location>
</feature>
<evidence type="ECO:0000256" key="1">
    <source>
        <dbReference type="SAM" id="Coils"/>
    </source>
</evidence>
<comment type="caution">
    <text evidence="2">The sequence shown here is derived from an EMBL/GenBank/DDBJ whole genome shotgun (WGS) entry which is preliminary data.</text>
</comment>
<dbReference type="RefSeq" id="WP_060670354.1">
    <property type="nucleotide sequence ID" value="NZ_JBCNGU010000008.1"/>
</dbReference>
<dbReference type="PATRIC" id="fig|218284.4.peg.467"/>
<evidence type="ECO:0000313" key="2">
    <source>
        <dbReference type="EMBL" id="KPL61465.1"/>
    </source>
</evidence>
<evidence type="ECO:0000313" key="3">
    <source>
        <dbReference type="Proteomes" id="UP000050398"/>
    </source>
</evidence>
<reference evidence="2 3" key="1">
    <citation type="submission" date="2015-08" db="EMBL/GenBank/DDBJ databases">
        <title>Draft Genome Sequence of Bacillus vietnamensis UCD-SED5.</title>
        <authorList>
            <person name="Lee R.D."/>
            <person name="Jospin G."/>
            <person name="Lang J.M."/>
            <person name="Coil D.A."/>
            <person name="Eisen J.A."/>
        </authorList>
    </citation>
    <scope>NUCLEOTIDE SEQUENCE [LARGE SCALE GENOMIC DNA]</scope>
    <source>
        <strain evidence="2 3">UCD-SED5</strain>
    </source>
</reference>
<accession>A0A0P6W941</accession>
<proteinExistence type="predicted"/>
<organism evidence="2 3">
    <name type="scientific">Rossellomorea vietnamensis</name>
    <dbReference type="NCBI Taxonomy" id="218284"/>
    <lineage>
        <taxon>Bacteria</taxon>
        <taxon>Bacillati</taxon>
        <taxon>Bacillota</taxon>
        <taxon>Bacilli</taxon>
        <taxon>Bacillales</taxon>
        <taxon>Bacillaceae</taxon>
        <taxon>Rossellomorea</taxon>
    </lineage>
</organism>
<dbReference type="Pfam" id="PF10737">
    <property type="entry name" value="GerPC"/>
    <property type="match status" value="1"/>
</dbReference>
<name>A0A0P6W941_9BACI</name>